<organism evidence="1">
    <name type="scientific">Solanum chacoense</name>
    <name type="common">Chaco potato</name>
    <dbReference type="NCBI Taxonomy" id="4108"/>
    <lineage>
        <taxon>Eukaryota</taxon>
        <taxon>Viridiplantae</taxon>
        <taxon>Streptophyta</taxon>
        <taxon>Embryophyta</taxon>
        <taxon>Tracheophyta</taxon>
        <taxon>Spermatophyta</taxon>
        <taxon>Magnoliopsida</taxon>
        <taxon>eudicotyledons</taxon>
        <taxon>Gunneridae</taxon>
        <taxon>Pentapetalae</taxon>
        <taxon>asterids</taxon>
        <taxon>lamiids</taxon>
        <taxon>Solanales</taxon>
        <taxon>Solanaceae</taxon>
        <taxon>Solanoideae</taxon>
        <taxon>Solaneae</taxon>
        <taxon>Solanum</taxon>
    </lineage>
</organism>
<protein>
    <submittedName>
        <fullName evidence="1">Putative ovule protein</fullName>
    </submittedName>
</protein>
<accession>A0A0V0GVV1</accession>
<sequence length="88" mass="10454">MVKLPHFYCSISIQYPMGGWIQQEKGVVWTIYLSYTDFSLCALQDNIFMYNTKQTVKRIKLWTLGCRYVLFLKLVVFINSRICIKCKN</sequence>
<evidence type="ECO:0000313" key="1">
    <source>
        <dbReference type="EMBL" id="JAP12003.1"/>
    </source>
</evidence>
<name>A0A0V0GVV1_SOLCH</name>
<dbReference type="AlphaFoldDB" id="A0A0V0GVV1"/>
<proteinExistence type="predicted"/>
<dbReference type="EMBL" id="GEDG01030313">
    <property type="protein sequence ID" value="JAP12003.1"/>
    <property type="molecule type" value="Transcribed_RNA"/>
</dbReference>
<reference evidence="1" key="1">
    <citation type="submission" date="2015-12" db="EMBL/GenBank/DDBJ databases">
        <title>Gene expression during late stages of embryo sac development: a critical building block for successful pollen-pistil interactions.</title>
        <authorList>
            <person name="Liu Y."/>
            <person name="Joly V."/>
            <person name="Sabar M."/>
            <person name="Matton D.P."/>
        </authorList>
    </citation>
    <scope>NUCLEOTIDE SEQUENCE</scope>
</reference>